<dbReference type="EMBL" id="VCDI01000004">
    <property type="protein sequence ID" value="TLU72151.1"/>
    <property type="molecule type" value="Genomic_DNA"/>
</dbReference>
<dbReference type="GO" id="GO:0006355">
    <property type="term" value="P:regulation of DNA-templated transcription"/>
    <property type="evidence" value="ECO:0007669"/>
    <property type="project" value="InterPro"/>
</dbReference>
<dbReference type="InterPro" id="IPR002078">
    <property type="entry name" value="Sigma_54_int"/>
</dbReference>
<dbReference type="Pfam" id="PF25601">
    <property type="entry name" value="AAA_lid_14"/>
    <property type="match status" value="1"/>
</dbReference>
<dbReference type="PRINTS" id="PR01590">
    <property type="entry name" value="HTHFIS"/>
</dbReference>
<evidence type="ECO:0000313" key="9">
    <source>
        <dbReference type="EMBL" id="TLU72151.1"/>
    </source>
</evidence>
<evidence type="ECO:0000256" key="7">
    <source>
        <dbReference type="ARBA" id="ARBA00023163"/>
    </source>
</evidence>
<dbReference type="InterPro" id="IPR003593">
    <property type="entry name" value="AAA+_ATPase"/>
</dbReference>
<evidence type="ECO:0000256" key="2">
    <source>
        <dbReference type="ARBA" id="ARBA00022840"/>
    </source>
</evidence>
<keyword evidence="5" id="KW-0238">DNA-binding</keyword>
<dbReference type="InterPro" id="IPR003018">
    <property type="entry name" value="GAF"/>
</dbReference>
<keyword evidence="6" id="KW-0010">Activator</keyword>
<evidence type="ECO:0000256" key="3">
    <source>
        <dbReference type="ARBA" id="ARBA00023012"/>
    </source>
</evidence>
<evidence type="ECO:0000256" key="5">
    <source>
        <dbReference type="ARBA" id="ARBA00023125"/>
    </source>
</evidence>
<dbReference type="InterPro" id="IPR002197">
    <property type="entry name" value="HTH_Fis"/>
</dbReference>
<evidence type="ECO:0000313" key="10">
    <source>
        <dbReference type="Proteomes" id="UP000305654"/>
    </source>
</evidence>
<dbReference type="PROSITE" id="PS50045">
    <property type="entry name" value="SIGMA54_INTERACT_4"/>
    <property type="match status" value="1"/>
</dbReference>
<gene>
    <name evidence="9" type="ORF">FE263_13610</name>
</gene>
<dbReference type="Pfam" id="PF00158">
    <property type="entry name" value="Sigma54_activat"/>
    <property type="match status" value="1"/>
</dbReference>
<dbReference type="SMART" id="SM00382">
    <property type="entry name" value="AAA"/>
    <property type="match status" value="1"/>
</dbReference>
<dbReference type="InterPro" id="IPR025944">
    <property type="entry name" value="Sigma_54_int_dom_CS"/>
</dbReference>
<sequence length="661" mass="70876">MTGRVAAHRAGAGRPRLADPVLLATPAIARHTEASDTMEAWERFLTGDGSVMVPSRNFVVASWLRSRQLGINPTGRSAPIVASGGAMALLRARNAELLAAAGEVFAQVGEMFSGSRSMMLLTNRDGVILEVAGDPHTLGEGEEIHLTPGGDWREQSIGTNGIGTAIATGRPAQVHASEHFCEGIKAWTCAASPVFEPGTGAMLGVIDISGPPSTYQRNNLSLAVSTARQIELVLAERAMHERMRLLEICLDRVSEADVAGMVAIDRRGRLVHSTGRVPSMVAIGQRVPGLDDSSAVEAWADRLPDGLRPEWFSPVRFDGRSIGAVLVVPSQVRPGTACAVPARTAGEADFDRIIGRSAGMVETKARARRLVGKPVPVLIHGETGVGKELFARAIHGMAAGDEADGGRRPFVVFNCGAVARDLLAGELFGHVRGAFTGATSEGRPGRFEMAHGGTLCLDEIGELPLDLQPVLLRALEEGVIYRLGDGHPRPVNVRLLCLTNRDLLAEVAAGRFRKDLYYRISVTTIRPPPLRERTGDVPVLIEHFNRSLSARHGVPMRRFGPEVMRLVEAYHWPGNVRELRNMVESQLLMAEQPDVEVGELTMETVPAPPGATIAGVATLGMAEHATILQTIRNCNGNLAAAARLLGVSRSTLYRKMSSAHF</sequence>
<keyword evidence="3" id="KW-0902">Two-component regulatory system</keyword>
<dbReference type="PANTHER" id="PTHR32071:SF81">
    <property type="entry name" value="PROPIONATE CATABOLISM OPERON REGULATORY PROTEIN"/>
    <property type="match status" value="1"/>
</dbReference>
<dbReference type="InterPro" id="IPR058031">
    <property type="entry name" value="AAA_lid_NorR"/>
</dbReference>
<keyword evidence="4" id="KW-0805">Transcription regulation</keyword>
<feature type="domain" description="Sigma-54 factor interaction" evidence="8">
    <location>
        <begin position="353"/>
        <end position="588"/>
    </location>
</feature>
<dbReference type="FunFam" id="3.40.50.300:FF:000006">
    <property type="entry name" value="DNA-binding transcriptional regulator NtrC"/>
    <property type="match status" value="1"/>
</dbReference>
<dbReference type="SUPFAM" id="SSF52540">
    <property type="entry name" value="P-loop containing nucleoside triphosphate hydrolases"/>
    <property type="match status" value="1"/>
</dbReference>
<dbReference type="Gene3D" id="1.10.8.60">
    <property type="match status" value="1"/>
</dbReference>
<dbReference type="Pfam" id="PF01590">
    <property type="entry name" value="GAF"/>
    <property type="match status" value="1"/>
</dbReference>
<reference evidence="9 10" key="1">
    <citation type="submission" date="2019-05" db="EMBL/GenBank/DDBJ databases">
        <authorList>
            <person name="Pankratov T."/>
            <person name="Grouzdev D."/>
        </authorList>
    </citation>
    <scope>NUCLEOTIDE SEQUENCE [LARGE SCALE GENOMIC DNA]</scope>
    <source>
        <strain evidence="9 10">KEBCLARHB70R</strain>
    </source>
</reference>
<dbReference type="CDD" id="cd00009">
    <property type="entry name" value="AAA"/>
    <property type="match status" value="1"/>
</dbReference>
<dbReference type="PROSITE" id="PS00675">
    <property type="entry name" value="SIGMA54_INTERACT_1"/>
    <property type="match status" value="1"/>
</dbReference>
<dbReference type="InterPro" id="IPR029016">
    <property type="entry name" value="GAF-like_dom_sf"/>
</dbReference>
<dbReference type="SUPFAM" id="SSF46689">
    <property type="entry name" value="Homeodomain-like"/>
    <property type="match status" value="1"/>
</dbReference>
<proteinExistence type="predicted"/>
<evidence type="ECO:0000256" key="4">
    <source>
        <dbReference type="ARBA" id="ARBA00023015"/>
    </source>
</evidence>
<keyword evidence="1" id="KW-0547">Nucleotide-binding</keyword>
<dbReference type="InterPro" id="IPR027417">
    <property type="entry name" value="P-loop_NTPase"/>
</dbReference>
<keyword evidence="2" id="KW-0067">ATP-binding</keyword>
<accession>A0A5R9J992</accession>
<dbReference type="GO" id="GO:0000160">
    <property type="term" value="P:phosphorelay signal transduction system"/>
    <property type="evidence" value="ECO:0007669"/>
    <property type="project" value="UniProtKB-KW"/>
</dbReference>
<dbReference type="RefSeq" id="WP_138326557.1">
    <property type="nucleotide sequence ID" value="NZ_VCDI01000004.1"/>
</dbReference>
<dbReference type="Gene3D" id="3.30.450.40">
    <property type="match status" value="1"/>
</dbReference>
<protein>
    <submittedName>
        <fullName evidence="9">Sigma-54-dependent Fis family transcriptional regulator</fullName>
    </submittedName>
</protein>
<dbReference type="Pfam" id="PF02954">
    <property type="entry name" value="HTH_8"/>
    <property type="match status" value="1"/>
</dbReference>
<evidence type="ECO:0000256" key="1">
    <source>
        <dbReference type="ARBA" id="ARBA00022741"/>
    </source>
</evidence>
<dbReference type="GO" id="GO:0005524">
    <property type="term" value="F:ATP binding"/>
    <property type="evidence" value="ECO:0007669"/>
    <property type="project" value="UniProtKB-KW"/>
</dbReference>
<dbReference type="Gene3D" id="1.10.10.60">
    <property type="entry name" value="Homeodomain-like"/>
    <property type="match status" value="1"/>
</dbReference>
<keyword evidence="10" id="KW-1185">Reference proteome</keyword>
<keyword evidence="7" id="KW-0804">Transcription</keyword>
<dbReference type="InterPro" id="IPR025662">
    <property type="entry name" value="Sigma_54_int_dom_ATP-bd_1"/>
</dbReference>
<comment type="caution">
    <text evidence="9">The sequence shown here is derived from an EMBL/GenBank/DDBJ whole genome shotgun (WGS) entry which is preliminary data.</text>
</comment>
<dbReference type="GO" id="GO:0043565">
    <property type="term" value="F:sequence-specific DNA binding"/>
    <property type="evidence" value="ECO:0007669"/>
    <property type="project" value="InterPro"/>
</dbReference>
<evidence type="ECO:0000256" key="6">
    <source>
        <dbReference type="ARBA" id="ARBA00023159"/>
    </source>
</evidence>
<dbReference type="OrthoDB" id="9770562at2"/>
<evidence type="ECO:0000259" key="8">
    <source>
        <dbReference type="PROSITE" id="PS50045"/>
    </source>
</evidence>
<dbReference type="AlphaFoldDB" id="A0A5R9J992"/>
<name>A0A5R9J992_9PROT</name>
<organism evidence="9 10">
    <name type="scientific">Lichenicoccus roseus</name>
    <dbReference type="NCBI Taxonomy" id="2683649"/>
    <lineage>
        <taxon>Bacteria</taxon>
        <taxon>Pseudomonadati</taxon>
        <taxon>Pseudomonadota</taxon>
        <taxon>Alphaproteobacteria</taxon>
        <taxon>Acetobacterales</taxon>
        <taxon>Acetobacteraceae</taxon>
        <taxon>Lichenicoccus</taxon>
    </lineage>
</organism>
<dbReference type="PROSITE" id="PS00688">
    <property type="entry name" value="SIGMA54_INTERACT_3"/>
    <property type="match status" value="1"/>
</dbReference>
<dbReference type="Gene3D" id="3.40.50.300">
    <property type="entry name" value="P-loop containing nucleotide triphosphate hydrolases"/>
    <property type="match status" value="1"/>
</dbReference>
<dbReference type="PANTHER" id="PTHR32071">
    <property type="entry name" value="TRANSCRIPTIONAL REGULATORY PROTEIN"/>
    <property type="match status" value="1"/>
</dbReference>
<dbReference type="Proteomes" id="UP000305654">
    <property type="component" value="Unassembled WGS sequence"/>
</dbReference>
<dbReference type="InterPro" id="IPR009057">
    <property type="entry name" value="Homeodomain-like_sf"/>
</dbReference>